<protein>
    <submittedName>
        <fullName evidence="2">Uncharacterized protein M515R</fullName>
    </submittedName>
</protein>
<feature type="transmembrane region" description="Helical" evidence="1">
    <location>
        <begin position="107"/>
        <end position="140"/>
    </location>
</feature>
<dbReference type="Proteomes" id="UP000246715">
    <property type="component" value="Segment"/>
</dbReference>
<evidence type="ECO:0000313" key="3">
    <source>
        <dbReference type="Proteomes" id="UP000246715"/>
    </source>
</evidence>
<proteinExistence type="predicted"/>
<keyword evidence="1" id="KW-0812">Transmembrane</keyword>
<organismHost>
    <name type="scientific">Paramecium bursaria</name>
    <dbReference type="NCBI Taxonomy" id="74790"/>
</organismHost>
<sequence>MFSSVYPSVSLFKVRMMSLDVIGVETSTLVRVAVIVNALHSDNISNICSRTSSFEFITKKDAFSCIVTAAIIVLGFPLSVYTILSPKQLRNLITNFSEGSSSGNSKFSIACLALSYAITSFISFILCELITRLYLCYFYLLDQMTSIPRAYKHSILRKIIL</sequence>
<evidence type="ECO:0000313" key="2">
    <source>
        <dbReference type="EMBL" id="ABT14069.1"/>
    </source>
</evidence>
<dbReference type="EMBL" id="DQ491001">
    <property type="protein sequence ID" value="ABT14069.1"/>
    <property type="molecule type" value="Genomic_DNA"/>
</dbReference>
<accession>A7IUP5</accession>
<organism evidence="2 3">
    <name type="scientific">Paramecium bursaria Chlorella virus MT325</name>
    <name type="common">PBCV-MT325</name>
    <dbReference type="NCBI Taxonomy" id="346932"/>
    <lineage>
        <taxon>Viruses</taxon>
        <taxon>Varidnaviria</taxon>
        <taxon>Bamfordvirae</taxon>
        <taxon>Nucleocytoviricota</taxon>
        <taxon>Megaviricetes</taxon>
        <taxon>Algavirales</taxon>
        <taxon>Phycodnaviridae</taxon>
        <taxon>Chlorovirus</taxon>
        <taxon>Chlorovirus conductrix</taxon>
        <taxon>Paramecium bursaria Chlorella virus A1</taxon>
    </lineage>
</organism>
<feature type="transmembrane region" description="Helical" evidence="1">
    <location>
        <begin position="62"/>
        <end position="84"/>
    </location>
</feature>
<gene>
    <name evidence="2" type="primary">M515R</name>
    <name evidence="2" type="ORF">MT325_M515R</name>
</gene>
<name>A7IUP5_PBCVM</name>
<keyword evidence="1" id="KW-0472">Membrane</keyword>
<reference evidence="2 3" key="1">
    <citation type="journal article" date="2007" name="Virology">
        <title>Sequence and annotation of the 314-kb MT325 and the 321-kb FR483 viruses that infect Chlorella Pbi.</title>
        <authorList>
            <person name="Fitzgerald L.A."/>
            <person name="Graves M.V."/>
            <person name="Li X."/>
            <person name="Feldblyum T."/>
            <person name="Hartigan J."/>
            <person name="Van Etten J.L."/>
        </authorList>
    </citation>
    <scope>NUCLEOTIDE SEQUENCE [LARGE SCALE GENOMIC DNA]</scope>
    <source>
        <strain evidence="2 3">MT325</strain>
    </source>
</reference>
<keyword evidence="1" id="KW-1133">Transmembrane helix</keyword>
<evidence type="ECO:0000256" key="1">
    <source>
        <dbReference type="SAM" id="Phobius"/>
    </source>
</evidence>